<evidence type="ECO:0000256" key="2">
    <source>
        <dbReference type="SAM" id="SignalP"/>
    </source>
</evidence>
<sequence length="166" mass="18536">MLNFFKIIVFLFLFITINIINCGGGDGGGDGGNMEGTRTSSSHTKSKKKHQISKGRKHGKPKDKKPTNGVKAAGKDVFKRPDVLGMANKDDPKYATLNKLNVTKLLEDVDVKKGQQSRKEVRNKTLKEIQNKEVQNKTQKETQKTPQIEPMEGQNNLENTQDGQQQ</sequence>
<reference evidence="4" key="1">
    <citation type="submission" date="2015-08" db="UniProtKB">
        <authorList>
            <consortium name="WormBaseParasite"/>
        </authorList>
    </citation>
    <scope>IDENTIFICATION</scope>
</reference>
<feature type="compositionally biased region" description="Basic and acidic residues" evidence="1">
    <location>
        <begin position="111"/>
        <end position="143"/>
    </location>
</feature>
<keyword evidence="3" id="KW-1185">Reference proteome</keyword>
<feature type="signal peptide" evidence="2">
    <location>
        <begin position="1"/>
        <end position="22"/>
    </location>
</feature>
<organism evidence="4">
    <name type="scientific">Strongyloides stercoralis</name>
    <name type="common">Threadworm</name>
    <dbReference type="NCBI Taxonomy" id="6248"/>
    <lineage>
        <taxon>Eukaryota</taxon>
        <taxon>Metazoa</taxon>
        <taxon>Ecdysozoa</taxon>
        <taxon>Nematoda</taxon>
        <taxon>Chromadorea</taxon>
        <taxon>Rhabditida</taxon>
        <taxon>Tylenchina</taxon>
        <taxon>Panagrolaimomorpha</taxon>
        <taxon>Strongyloidoidea</taxon>
        <taxon>Strongyloididae</taxon>
        <taxon>Strongyloides</taxon>
    </lineage>
</organism>
<evidence type="ECO:0000313" key="5">
    <source>
        <dbReference type="WBParaSite" id="TCONS_00001325.p1"/>
    </source>
</evidence>
<dbReference type="WBParaSite" id="TCONS_00001325.p1">
    <property type="protein sequence ID" value="TCONS_00001325.p1"/>
    <property type="gene ID" value="XLOC_001230"/>
</dbReference>
<feature type="region of interest" description="Disordered" evidence="1">
    <location>
        <begin position="31"/>
        <end position="92"/>
    </location>
</feature>
<dbReference type="WBParaSite" id="SSTP_0001220200.1">
    <property type="protein sequence ID" value="SSTP_0001220200.1"/>
    <property type="gene ID" value="SSTP_0001220200"/>
</dbReference>
<keyword evidence="2" id="KW-0732">Signal</keyword>
<evidence type="ECO:0000256" key="1">
    <source>
        <dbReference type="SAM" id="MobiDB-lite"/>
    </source>
</evidence>
<name>A0A0K0ERX2_STRER</name>
<proteinExistence type="predicted"/>
<feature type="chain" id="PRO_5005328508" evidence="2">
    <location>
        <begin position="23"/>
        <end position="166"/>
    </location>
</feature>
<dbReference type="Proteomes" id="UP000035681">
    <property type="component" value="Unplaced"/>
</dbReference>
<feature type="region of interest" description="Disordered" evidence="1">
    <location>
        <begin position="111"/>
        <end position="166"/>
    </location>
</feature>
<feature type="compositionally biased region" description="Polar residues" evidence="1">
    <location>
        <begin position="153"/>
        <end position="166"/>
    </location>
</feature>
<feature type="compositionally biased region" description="Basic and acidic residues" evidence="1">
    <location>
        <begin position="73"/>
        <end position="92"/>
    </location>
</feature>
<dbReference type="AlphaFoldDB" id="A0A0K0ERX2"/>
<evidence type="ECO:0000313" key="3">
    <source>
        <dbReference type="Proteomes" id="UP000035681"/>
    </source>
</evidence>
<accession>A0A0K0ERX2</accession>
<evidence type="ECO:0000313" key="4">
    <source>
        <dbReference type="WBParaSite" id="SSTP_0001220200.1"/>
    </source>
</evidence>
<protein>
    <submittedName>
        <fullName evidence="4 5">Uncharacterized protein</fullName>
    </submittedName>
</protein>
<feature type="compositionally biased region" description="Basic residues" evidence="1">
    <location>
        <begin position="44"/>
        <end position="63"/>
    </location>
</feature>